<protein>
    <submittedName>
        <fullName evidence="4">Phosphoribosyltransferase</fullName>
    </submittedName>
</protein>
<dbReference type="HOGENOM" id="CLU_080904_1_2_5"/>
<dbReference type="EMBL" id="AEWJ01000037">
    <property type="protein sequence ID" value="EGD58971.1"/>
    <property type="molecule type" value="Genomic_DNA"/>
</dbReference>
<dbReference type="CDD" id="cd06223">
    <property type="entry name" value="PRTases_typeI"/>
    <property type="match status" value="1"/>
</dbReference>
<comment type="caution">
    <text evidence="4">The sequence shown here is derived from an EMBL/GenBank/DDBJ whole genome shotgun (WGS) entry which is preliminary data.</text>
</comment>
<evidence type="ECO:0000259" key="3">
    <source>
        <dbReference type="Pfam" id="PF00156"/>
    </source>
</evidence>
<sequence length="190" mass="21819">MGNAENTVEKTWLTADRLLEDSFRLGNLIVDSGFVPTHIVGIWRGGAPVGIAVQELLEYRGIDTDHIAIRTKSYEGIDRQKSEVRVYSLGYLIDTLEPSDRLVVVDDVFDSGRSVEAFLQELQARCRHNTPREIRVATVYWKPRRNKTELRPDYYVHETDEWLVFPHEICGLSEEEIRAHKPQAGLILKD</sequence>
<evidence type="ECO:0000256" key="1">
    <source>
        <dbReference type="ARBA" id="ARBA00022676"/>
    </source>
</evidence>
<dbReference type="eggNOG" id="COG2236">
    <property type="taxonomic scope" value="Bacteria"/>
</dbReference>
<dbReference type="PANTHER" id="PTHR43363">
    <property type="entry name" value="HYPOXANTHINE PHOSPHORIBOSYLTRANSFERASE"/>
    <property type="match status" value="1"/>
</dbReference>
<proteinExistence type="predicted"/>
<dbReference type="STRING" id="983920.Y88_1033"/>
<name>F1Z8Q4_9SPHN</name>
<keyword evidence="2 4" id="KW-0808">Transferase</keyword>
<feature type="domain" description="Phosphoribosyltransferase" evidence="3">
    <location>
        <begin position="33"/>
        <end position="166"/>
    </location>
</feature>
<dbReference type="Gene3D" id="3.40.50.2020">
    <property type="match status" value="1"/>
</dbReference>
<dbReference type="AlphaFoldDB" id="F1Z8Q4"/>
<evidence type="ECO:0000313" key="5">
    <source>
        <dbReference type="Proteomes" id="UP000004728"/>
    </source>
</evidence>
<dbReference type="OrthoDB" id="199120at2"/>
<dbReference type="Proteomes" id="UP000004728">
    <property type="component" value="Unassembled WGS sequence"/>
</dbReference>
<gene>
    <name evidence="4" type="ORF">Y88_1033</name>
</gene>
<dbReference type="InParanoid" id="F1Z8Q4"/>
<accession>F1Z8Q4</accession>
<dbReference type="PANTHER" id="PTHR43363:SF1">
    <property type="entry name" value="HYPOXANTHINE-GUANINE PHOSPHORIBOSYLTRANSFERASE"/>
    <property type="match status" value="1"/>
</dbReference>
<organism evidence="4 5">
    <name type="scientific">Novosphingobium nitrogenifigens DSM 19370</name>
    <dbReference type="NCBI Taxonomy" id="983920"/>
    <lineage>
        <taxon>Bacteria</taxon>
        <taxon>Pseudomonadati</taxon>
        <taxon>Pseudomonadota</taxon>
        <taxon>Alphaproteobacteria</taxon>
        <taxon>Sphingomonadales</taxon>
        <taxon>Sphingomonadaceae</taxon>
        <taxon>Novosphingobium</taxon>
    </lineage>
</organism>
<evidence type="ECO:0000313" key="4">
    <source>
        <dbReference type="EMBL" id="EGD58971.1"/>
    </source>
</evidence>
<dbReference type="InterPro" id="IPR000836">
    <property type="entry name" value="PRTase_dom"/>
</dbReference>
<keyword evidence="5" id="KW-1185">Reference proteome</keyword>
<keyword evidence="1 4" id="KW-0328">Glycosyltransferase</keyword>
<dbReference type="Pfam" id="PF00156">
    <property type="entry name" value="Pribosyltran"/>
    <property type="match status" value="1"/>
</dbReference>
<reference evidence="4 5" key="1">
    <citation type="journal article" date="2012" name="J. Bacteriol.">
        <title>Draft Genome Sequence of Novosphingobium nitrogenifigens Y88T.</title>
        <authorList>
            <person name="Strabala T.J."/>
            <person name="Macdonald L."/>
            <person name="Liu V."/>
            <person name="Smit A.M."/>
        </authorList>
    </citation>
    <scope>NUCLEOTIDE SEQUENCE [LARGE SCALE GENOMIC DNA]</scope>
    <source>
        <strain evidence="4 5">DSM 19370</strain>
    </source>
</reference>
<dbReference type="InterPro" id="IPR029057">
    <property type="entry name" value="PRTase-like"/>
</dbReference>
<evidence type="ECO:0000256" key="2">
    <source>
        <dbReference type="ARBA" id="ARBA00022679"/>
    </source>
</evidence>
<dbReference type="SUPFAM" id="SSF53271">
    <property type="entry name" value="PRTase-like"/>
    <property type="match status" value="1"/>
</dbReference>
<dbReference type="GO" id="GO:0016757">
    <property type="term" value="F:glycosyltransferase activity"/>
    <property type="evidence" value="ECO:0007669"/>
    <property type="project" value="UniProtKB-KW"/>
</dbReference>
<dbReference type="RefSeq" id="WP_008065832.1">
    <property type="nucleotide sequence ID" value="NZ_AQWK01000001.1"/>
</dbReference>